<reference evidence="1 2" key="2">
    <citation type="submission" date="2019-04" db="EMBL/GenBank/DDBJ databases">
        <authorList>
            <person name="Yang S."/>
            <person name="Wei W."/>
        </authorList>
    </citation>
    <scope>NUCLEOTIDE SEQUENCE [LARGE SCALE GENOMIC DNA]</scope>
    <source>
        <strain evidence="2">ZP60</strain>
    </source>
</reference>
<dbReference type="AlphaFoldDB" id="A0A4D6KFB9"/>
<dbReference type="KEGG" id="halz:E5139_00540"/>
<organism evidence="1 2">
    <name type="scientific">Halomicrobium mukohataei</name>
    <dbReference type="NCBI Taxonomy" id="57705"/>
    <lineage>
        <taxon>Archaea</taxon>
        <taxon>Methanobacteriati</taxon>
        <taxon>Methanobacteriota</taxon>
        <taxon>Stenosarchaea group</taxon>
        <taxon>Halobacteria</taxon>
        <taxon>Halobacteriales</taxon>
        <taxon>Haloarculaceae</taxon>
        <taxon>Halomicrobium</taxon>
    </lineage>
</organism>
<reference evidence="1 2" key="1">
    <citation type="submission" date="2019-04" db="EMBL/GenBank/DDBJ databases">
        <title>Complete genome sequence of Arthrobacter sp. ZXY-2 associated with effective atrazine degradation and salt adaptation.</title>
        <authorList>
            <person name="Zhao X."/>
        </authorList>
    </citation>
    <scope>NUCLEOTIDE SEQUENCE [LARGE SCALE GENOMIC DNA]</scope>
    <source>
        <strain evidence="2">ZP60</strain>
    </source>
</reference>
<evidence type="ECO:0000313" key="2">
    <source>
        <dbReference type="Proteomes" id="UP000297053"/>
    </source>
</evidence>
<proteinExistence type="predicted"/>
<dbReference type="EMBL" id="CP039375">
    <property type="protein sequence ID" value="QCD64186.1"/>
    <property type="molecule type" value="Genomic_DNA"/>
</dbReference>
<gene>
    <name evidence="1" type="ORF">E5139_00540</name>
</gene>
<protein>
    <submittedName>
        <fullName evidence="1">Uncharacterized protein</fullName>
    </submittedName>
</protein>
<dbReference type="Proteomes" id="UP000297053">
    <property type="component" value="Chromosome"/>
</dbReference>
<name>A0A4D6KFB9_9EURY</name>
<sequence length="102" mass="11505">MLCLWEPSEKKPPLAVALGRAQLLPSSAPPPTAPSGVPIVTIETIYTPIALLSCDRVCIDFQWLLYRENDRSRRVSRYSVARAACVERFDGCRGRRETYHSK</sequence>
<evidence type="ECO:0000313" key="1">
    <source>
        <dbReference type="EMBL" id="QCD64186.1"/>
    </source>
</evidence>
<accession>A0A4D6KFB9</accession>